<organism evidence="1 2">
    <name type="scientific">Lyngbya aestuarii BL J</name>
    <dbReference type="NCBI Taxonomy" id="1348334"/>
    <lineage>
        <taxon>Bacteria</taxon>
        <taxon>Bacillati</taxon>
        <taxon>Cyanobacteriota</taxon>
        <taxon>Cyanophyceae</taxon>
        <taxon>Oscillatoriophycideae</taxon>
        <taxon>Oscillatoriales</taxon>
        <taxon>Microcoleaceae</taxon>
        <taxon>Lyngbya</taxon>
    </lineage>
</organism>
<comment type="caution">
    <text evidence="1">The sequence shown here is derived from an EMBL/GenBank/DDBJ whole genome shotgun (WGS) entry which is preliminary data.</text>
</comment>
<sequence>MFLLSLYSMSPDQKFSQKATELIILHSEIEFHPLHSPSS</sequence>
<keyword evidence="2" id="KW-1185">Reference proteome</keyword>
<proteinExistence type="predicted"/>
<name>U7QL41_9CYAN</name>
<evidence type="ECO:0000313" key="1">
    <source>
        <dbReference type="EMBL" id="ERT07982.1"/>
    </source>
</evidence>
<evidence type="ECO:0000313" key="2">
    <source>
        <dbReference type="Proteomes" id="UP000017127"/>
    </source>
</evidence>
<accession>U7QL41</accession>
<dbReference type="EMBL" id="AUZM01000015">
    <property type="protein sequence ID" value="ERT07982.1"/>
    <property type="molecule type" value="Genomic_DNA"/>
</dbReference>
<dbReference type="Proteomes" id="UP000017127">
    <property type="component" value="Unassembled WGS sequence"/>
</dbReference>
<dbReference type="AlphaFoldDB" id="U7QL41"/>
<protein>
    <submittedName>
        <fullName evidence="1">Uncharacterized protein</fullName>
    </submittedName>
</protein>
<reference evidence="1 2" key="1">
    <citation type="journal article" date="2013" name="Front. Microbiol.">
        <title>Comparative genomic analyses of the cyanobacterium, Lyngbya aestuarii BL J, a powerful hydrogen producer.</title>
        <authorList>
            <person name="Kothari A."/>
            <person name="Vaughn M."/>
            <person name="Garcia-Pichel F."/>
        </authorList>
    </citation>
    <scope>NUCLEOTIDE SEQUENCE [LARGE SCALE GENOMIC DNA]</scope>
    <source>
        <strain evidence="1 2">BL J</strain>
    </source>
</reference>
<gene>
    <name evidence="1" type="ORF">M595_2003</name>
</gene>